<keyword evidence="3" id="KW-1185">Reference proteome</keyword>
<proteinExistence type="predicted"/>
<protein>
    <submittedName>
        <fullName evidence="2">Uncharacterized protein</fullName>
    </submittedName>
</protein>
<dbReference type="RefSeq" id="WP_173206617.1">
    <property type="nucleotide sequence ID" value="NZ_CP053697.2"/>
</dbReference>
<dbReference type="Proteomes" id="UP000501379">
    <property type="component" value="Chromosome"/>
</dbReference>
<keyword evidence="1" id="KW-0472">Membrane</keyword>
<keyword evidence="1" id="KW-0812">Transmembrane</keyword>
<name>A0A6M8G265_9GAMM</name>
<feature type="transmembrane region" description="Helical" evidence="1">
    <location>
        <begin position="63"/>
        <end position="85"/>
    </location>
</feature>
<feature type="transmembrane region" description="Helical" evidence="1">
    <location>
        <begin position="32"/>
        <end position="51"/>
    </location>
</feature>
<sequence length="125" mass="13878">MLIWKIIFWISTSLIIFAVLTLPFAYIRPDAIDIIALAIQIFGQFCLYGYAYQKAVGTKRISIAAFLLNLALGIYSLTEAAPLLLDANDTLGIAAYALAASIIAIILIPLYFYSFKSEHIWKRAA</sequence>
<reference evidence="2" key="1">
    <citation type="submission" date="2020-07" db="EMBL/GenBank/DDBJ databases">
        <title>Nitrate ammonifying Pseudomonas campi sp. nov. isolated from German agricultural grassland.</title>
        <authorList>
            <person name="Timsy T."/>
            <person name="Ulrich A."/>
            <person name="Spanner T."/>
            <person name="Foesel B."/>
            <person name="Kolb S."/>
            <person name="Horn M.A."/>
            <person name="Behrendt U."/>
        </authorList>
    </citation>
    <scope>NUCLEOTIDE SEQUENCE</scope>
    <source>
        <strain evidence="2">S1-A32-2</strain>
    </source>
</reference>
<organism evidence="2 3">
    <name type="scientific">Aquipseudomonas campi</name>
    <dbReference type="NCBI Taxonomy" id="2731681"/>
    <lineage>
        <taxon>Bacteria</taxon>
        <taxon>Pseudomonadati</taxon>
        <taxon>Pseudomonadota</taxon>
        <taxon>Gammaproteobacteria</taxon>
        <taxon>Pseudomonadales</taxon>
        <taxon>Pseudomonadaceae</taxon>
        <taxon>Aquipseudomonas</taxon>
    </lineage>
</organism>
<dbReference type="AlphaFoldDB" id="A0A6M8G265"/>
<evidence type="ECO:0000313" key="3">
    <source>
        <dbReference type="Proteomes" id="UP000501379"/>
    </source>
</evidence>
<feature type="transmembrane region" description="Helical" evidence="1">
    <location>
        <begin position="91"/>
        <end position="113"/>
    </location>
</feature>
<dbReference type="KEGG" id="pcam:HNE05_07995"/>
<evidence type="ECO:0000313" key="2">
    <source>
        <dbReference type="EMBL" id="QKE63305.1"/>
    </source>
</evidence>
<feature type="transmembrane region" description="Helical" evidence="1">
    <location>
        <begin position="7"/>
        <end position="26"/>
    </location>
</feature>
<evidence type="ECO:0000256" key="1">
    <source>
        <dbReference type="SAM" id="Phobius"/>
    </source>
</evidence>
<keyword evidence="1" id="KW-1133">Transmembrane helix</keyword>
<gene>
    <name evidence="2" type="ORF">HNE05_07995</name>
</gene>
<accession>A0A6M8G265</accession>
<dbReference type="EMBL" id="CP053697">
    <property type="protein sequence ID" value="QKE63305.1"/>
    <property type="molecule type" value="Genomic_DNA"/>
</dbReference>